<organism evidence="2 3">
    <name type="scientific">Novosphingobium umbonatum</name>
    <dbReference type="NCBI Taxonomy" id="1908524"/>
    <lineage>
        <taxon>Bacteria</taxon>
        <taxon>Pseudomonadati</taxon>
        <taxon>Pseudomonadota</taxon>
        <taxon>Alphaproteobacteria</taxon>
        <taxon>Sphingomonadales</taxon>
        <taxon>Sphingomonadaceae</taxon>
        <taxon>Novosphingobium</taxon>
    </lineage>
</organism>
<dbReference type="EMBL" id="SACO01000013">
    <property type="protein sequence ID" value="RVU03606.1"/>
    <property type="molecule type" value="Genomic_DNA"/>
</dbReference>
<feature type="coiled-coil region" evidence="1">
    <location>
        <begin position="35"/>
        <end position="69"/>
    </location>
</feature>
<keyword evidence="1" id="KW-0175">Coiled coil</keyword>
<proteinExistence type="predicted"/>
<dbReference type="RefSeq" id="WP_127710947.1">
    <property type="nucleotide sequence ID" value="NZ_SACO01000013.1"/>
</dbReference>
<dbReference type="AlphaFoldDB" id="A0A3S2X1Z1"/>
<reference evidence="2 3" key="1">
    <citation type="submission" date="2019-01" db="EMBL/GenBank/DDBJ databases">
        <authorList>
            <person name="Chen W.-M."/>
        </authorList>
    </citation>
    <scope>NUCLEOTIDE SEQUENCE [LARGE SCALE GENOMIC DNA]</scope>
    <source>
        <strain evidence="2 3">FSY-9</strain>
    </source>
</reference>
<comment type="caution">
    <text evidence="2">The sequence shown here is derived from an EMBL/GenBank/DDBJ whole genome shotgun (WGS) entry which is preliminary data.</text>
</comment>
<name>A0A3S2X1Z1_9SPHN</name>
<evidence type="ECO:0000256" key="1">
    <source>
        <dbReference type="SAM" id="Coils"/>
    </source>
</evidence>
<evidence type="ECO:0000313" key="3">
    <source>
        <dbReference type="Proteomes" id="UP000282837"/>
    </source>
</evidence>
<accession>A0A3S2X1Z1</accession>
<keyword evidence="3" id="KW-1185">Reference proteome</keyword>
<sequence length="80" mass="9372">MQWVEAIVLIVAITSFAKVMRARYNSRLHHNPMPDEAMLSENNALRRELQELRERVKVLERIATDDRQSRALADEIDALR</sequence>
<dbReference type="Proteomes" id="UP000282837">
    <property type="component" value="Unassembled WGS sequence"/>
</dbReference>
<evidence type="ECO:0000313" key="2">
    <source>
        <dbReference type="EMBL" id="RVU03606.1"/>
    </source>
</evidence>
<gene>
    <name evidence="2" type="ORF">EOE18_14890</name>
</gene>
<evidence type="ECO:0008006" key="4">
    <source>
        <dbReference type="Google" id="ProtNLM"/>
    </source>
</evidence>
<protein>
    <recommendedName>
        <fullName evidence="4">Phage shock protein B</fullName>
    </recommendedName>
</protein>